<evidence type="ECO:0000313" key="1">
    <source>
        <dbReference type="EMBL" id="MFC4852430.1"/>
    </source>
</evidence>
<organism evidence="1 2">
    <name type="scientific">Actinophytocola glycyrrhizae</name>
    <dbReference type="NCBI Taxonomy" id="2044873"/>
    <lineage>
        <taxon>Bacteria</taxon>
        <taxon>Bacillati</taxon>
        <taxon>Actinomycetota</taxon>
        <taxon>Actinomycetes</taxon>
        <taxon>Pseudonocardiales</taxon>
        <taxon>Pseudonocardiaceae</taxon>
    </lineage>
</organism>
<proteinExistence type="predicted"/>
<keyword evidence="2" id="KW-1185">Reference proteome</keyword>
<accession>A0ABV9RVN3</accession>
<dbReference type="RefSeq" id="WP_378054132.1">
    <property type="nucleotide sequence ID" value="NZ_JBHSIS010000002.1"/>
</dbReference>
<sequence length="61" mass="6676">MIIRDGCPIAISVDGADQAQITCGWVPSAAFEFVVQREALRALVEVGTDALAEMERRDRRA</sequence>
<reference evidence="2" key="1">
    <citation type="journal article" date="2019" name="Int. J. Syst. Evol. Microbiol.">
        <title>The Global Catalogue of Microorganisms (GCM) 10K type strain sequencing project: providing services to taxonomists for standard genome sequencing and annotation.</title>
        <authorList>
            <consortium name="The Broad Institute Genomics Platform"/>
            <consortium name="The Broad Institute Genome Sequencing Center for Infectious Disease"/>
            <person name="Wu L."/>
            <person name="Ma J."/>
        </authorList>
    </citation>
    <scope>NUCLEOTIDE SEQUENCE [LARGE SCALE GENOMIC DNA]</scope>
    <source>
        <strain evidence="2">ZS-22-S1</strain>
    </source>
</reference>
<dbReference type="EMBL" id="JBHSIS010000002">
    <property type="protein sequence ID" value="MFC4852430.1"/>
    <property type="molecule type" value="Genomic_DNA"/>
</dbReference>
<evidence type="ECO:0000313" key="2">
    <source>
        <dbReference type="Proteomes" id="UP001595859"/>
    </source>
</evidence>
<comment type="caution">
    <text evidence="1">The sequence shown here is derived from an EMBL/GenBank/DDBJ whole genome shotgun (WGS) entry which is preliminary data.</text>
</comment>
<gene>
    <name evidence="1" type="ORF">ACFPCV_02860</name>
</gene>
<protein>
    <submittedName>
        <fullName evidence="1">Uncharacterized protein</fullName>
    </submittedName>
</protein>
<dbReference type="Proteomes" id="UP001595859">
    <property type="component" value="Unassembled WGS sequence"/>
</dbReference>
<name>A0ABV9RVN3_9PSEU</name>